<dbReference type="Proteomes" id="UP000198582">
    <property type="component" value="Unassembled WGS sequence"/>
</dbReference>
<keyword evidence="2" id="KW-1185">Reference proteome</keyword>
<gene>
    <name evidence="1" type="ORF">SAMN04489732_106311</name>
</gene>
<dbReference type="AlphaFoldDB" id="A0A1H8X671"/>
<dbReference type="RefSeq" id="WP_091617812.1">
    <property type="nucleotide sequence ID" value="NZ_FOEF01000006.1"/>
</dbReference>
<dbReference type="SUPFAM" id="SSF54862">
    <property type="entry name" value="4Fe-4S ferredoxins"/>
    <property type="match status" value="1"/>
</dbReference>
<dbReference type="OrthoDB" id="4741951at2"/>
<dbReference type="Pfam" id="PF13459">
    <property type="entry name" value="Fer4_15"/>
    <property type="match status" value="1"/>
</dbReference>
<protein>
    <submittedName>
        <fullName evidence="1">Ferredoxin</fullName>
    </submittedName>
</protein>
<evidence type="ECO:0000313" key="1">
    <source>
        <dbReference type="EMBL" id="SEP35187.1"/>
    </source>
</evidence>
<reference evidence="2" key="1">
    <citation type="submission" date="2016-10" db="EMBL/GenBank/DDBJ databases">
        <authorList>
            <person name="Varghese N."/>
            <person name="Submissions S."/>
        </authorList>
    </citation>
    <scope>NUCLEOTIDE SEQUENCE [LARGE SCALE GENOMIC DNA]</scope>
    <source>
        <strain evidence="2">DSM 44993</strain>
    </source>
</reference>
<dbReference type="EMBL" id="FOEF01000006">
    <property type="protein sequence ID" value="SEP35187.1"/>
    <property type="molecule type" value="Genomic_DNA"/>
</dbReference>
<organism evidence="1 2">
    <name type="scientific">Amycolatopsis saalfeldensis</name>
    <dbReference type="NCBI Taxonomy" id="394193"/>
    <lineage>
        <taxon>Bacteria</taxon>
        <taxon>Bacillati</taxon>
        <taxon>Actinomycetota</taxon>
        <taxon>Actinomycetes</taxon>
        <taxon>Pseudonocardiales</taxon>
        <taxon>Pseudonocardiaceae</taxon>
        <taxon>Amycolatopsis</taxon>
    </lineage>
</organism>
<dbReference type="Gene3D" id="3.30.70.20">
    <property type="match status" value="1"/>
</dbReference>
<sequence>MKRPGSAPRVTVDHDRCELYGICAADAPRLFELGQDGRLHFRKRLLGADDLDQAIAAARVCPAQAVVLRGDLDG</sequence>
<proteinExistence type="predicted"/>
<dbReference type="STRING" id="394193.SAMN04489732_106311"/>
<accession>A0A1H8X671</accession>
<name>A0A1H8X671_9PSEU</name>
<evidence type="ECO:0000313" key="2">
    <source>
        <dbReference type="Proteomes" id="UP000198582"/>
    </source>
</evidence>